<dbReference type="EMBL" id="QFGA01000002">
    <property type="protein sequence ID" value="TEB05381.1"/>
    <property type="molecule type" value="Genomic_DNA"/>
</dbReference>
<evidence type="ECO:0000313" key="1">
    <source>
        <dbReference type="EMBL" id="TEB05381.1"/>
    </source>
</evidence>
<evidence type="ECO:0000313" key="2">
    <source>
        <dbReference type="Proteomes" id="UP000298324"/>
    </source>
</evidence>
<comment type="caution">
    <text evidence="1">The sequence shown here is derived from an EMBL/GenBank/DDBJ whole genome shotgun (WGS) entry which is preliminary data.</text>
</comment>
<protein>
    <submittedName>
        <fullName evidence="1">Uncharacterized protein</fullName>
    </submittedName>
</protein>
<sequence length="71" mass="8058">MTIKLFVKTEIKKGVNQSIVKVTWGATNNAGRIFYSHTELMSIGDFEKLKELFATVGLDDEKRADTGRDFF</sequence>
<name>A0A4Y7R9Q2_9FIRM</name>
<dbReference type="AlphaFoldDB" id="A0A4Y7R9Q2"/>
<reference evidence="1 2" key="1">
    <citation type="journal article" date="2018" name="Environ. Microbiol.">
        <title>Novel energy conservation strategies and behaviour of Pelotomaculum schinkii driving syntrophic propionate catabolism.</title>
        <authorList>
            <person name="Hidalgo-Ahumada C.A.P."/>
            <person name="Nobu M.K."/>
            <person name="Narihiro T."/>
            <person name="Tamaki H."/>
            <person name="Liu W.T."/>
            <person name="Kamagata Y."/>
            <person name="Stams A.J.M."/>
            <person name="Imachi H."/>
            <person name="Sousa D.Z."/>
        </authorList>
    </citation>
    <scope>NUCLEOTIDE SEQUENCE [LARGE SCALE GENOMIC DNA]</scope>
    <source>
        <strain evidence="1 2">HH</strain>
    </source>
</reference>
<dbReference type="Proteomes" id="UP000298324">
    <property type="component" value="Unassembled WGS sequence"/>
</dbReference>
<keyword evidence="2" id="KW-1185">Reference proteome</keyword>
<proteinExistence type="predicted"/>
<organism evidence="1 2">
    <name type="scientific">Pelotomaculum schinkii</name>
    <dbReference type="NCBI Taxonomy" id="78350"/>
    <lineage>
        <taxon>Bacteria</taxon>
        <taxon>Bacillati</taxon>
        <taxon>Bacillota</taxon>
        <taxon>Clostridia</taxon>
        <taxon>Eubacteriales</taxon>
        <taxon>Desulfotomaculaceae</taxon>
        <taxon>Pelotomaculum</taxon>
    </lineage>
</organism>
<gene>
    <name evidence="1" type="ORF">Psch_02422</name>
</gene>
<dbReference type="RefSeq" id="WP_190240452.1">
    <property type="nucleotide sequence ID" value="NZ_QFGA01000002.1"/>
</dbReference>
<accession>A0A4Y7R9Q2</accession>